<feature type="binding site" evidence="9">
    <location>
        <position position="631"/>
    </location>
    <ligand>
        <name>Ca(2+)</name>
        <dbReference type="ChEBI" id="CHEBI:29108"/>
    </ligand>
</feature>
<feature type="domain" description="BD-FAE-like" evidence="11">
    <location>
        <begin position="82"/>
        <end position="179"/>
    </location>
</feature>
<dbReference type="Pfam" id="PF20434">
    <property type="entry name" value="BD-FAE"/>
    <property type="match status" value="1"/>
</dbReference>
<dbReference type="GO" id="GO:0004382">
    <property type="term" value="F:GDP phosphatase activity"/>
    <property type="evidence" value="ECO:0007669"/>
    <property type="project" value="TreeGrafter"/>
</dbReference>
<dbReference type="GO" id="GO:0030166">
    <property type="term" value="P:proteoglycan biosynthetic process"/>
    <property type="evidence" value="ECO:0007669"/>
    <property type="project" value="TreeGrafter"/>
</dbReference>
<feature type="binding site" evidence="9">
    <location>
        <position position="562"/>
    </location>
    <ligand>
        <name>Ca(2+)</name>
        <dbReference type="ChEBI" id="CHEBI:29108"/>
    </ligand>
</feature>
<proteinExistence type="inferred from homology"/>
<dbReference type="InterPro" id="IPR029058">
    <property type="entry name" value="AB_hydrolase_fold"/>
</dbReference>
<dbReference type="FunFam" id="3.40.50.1820:FF:000134">
    <property type="entry name" value="Kynurenine formamidase"/>
    <property type="match status" value="1"/>
</dbReference>
<dbReference type="PANTHER" id="PTHR13023:SF3">
    <property type="entry name" value="SOLUBLE CALCIUM-ACTIVATED NUCLEOTIDASE 1"/>
    <property type="match status" value="1"/>
</dbReference>
<evidence type="ECO:0000256" key="10">
    <source>
        <dbReference type="SAM" id="MobiDB-lite"/>
    </source>
</evidence>
<evidence type="ECO:0000256" key="2">
    <source>
        <dbReference type="ARBA" id="ARBA00022490"/>
    </source>
</evidence>
<dbReference type="InterPro" id="IPR009283">
    <property type="entry name" value="Apyrase"/>
</dbReference>
<keyword evidence="2" id="KW-0963">Cytoplasm</keyword>
<evidence type="ECO:0000259" key="11">
    <source>
        <dbReference type="Pfam" id="PF20434"/>
    </source>
</evidence>
<evidence type="ECO:0000256" key="7">
    <source>
        <dbReference type="ARBA" id="ARBA00023242"/>
    </source>
</evidence>
<evidence type="ECO:0000256" key="8">
    <source>
        <dbReference type="ARBA" id="ARBA00025738"/>
    </source>
</evidence>
<dbReference type="InterPro" id="IPR036258">
    <property type="entry name" value="Apyrase_sf"/>
</dbReference>
<dbReference type="GO" id="GO:0006569">
    <property type="term" value="P:L-tryptophan catabolic process"/>
    <property type="evidence" value="ECO:0007669"/>
    <property type="project" value="UniProtKB-KW"/>
</dbReference>
<dbReference type="Pfam" id="PF06079">
    <property type="entry name" value="Apyrase"/>
    <property type="match status" value="2"/>
</dbReference>
<dbReference type="SUPFAM" id="SSF53474">
    <property type="entry name" value="alpha/beta-Hydrolases"/>
    <property type="match status" value="1"/>
</dbReference>
<evidence type="ECO:0000313" key="12">
    <source>
        <dbReference type="EMBL" id="KAF3844023.1"/>
    </source>
</evidence>
<organism evidence="12 13">
    <name type="scientific">Dissostichus mawsoni</name>
    <name type="common">Antarctic cod</name>
    <dbReference type="NCBI Taxonomy" id="36200"/>
    <lineage>
        <taxon>Eukaryota</taxon>
        <taxon>Metazoa</taxon>
        <taxon>Chordata</taxon>
        <taxon>Craniata</taxon>
        <taxon>Vertebrata</taxon>
        <taxon>Euteleostomi</taxon>
        <taxon>Actinopterygii</taxon>
        <taxon>Neopterygii</taxon>
        <taxon>Teleostei</taxon>
        <taxon>Neoteleostei</taxon>
        <taxon>Acanthomorphata</taxon>
        <taxon>Eupercaria</taxon>
        <taxon>Perciformes</taxon>
        <taxon>Notothenioidei</taxon>
        <taxon>Nototheniidae</taxon>
        <taxon>Dissostichus</taxon>
    </lineage>
</organism>
<dbReference type="PANTHER" id="PTHR13023">
    <property type="entry name" value="APYRASE"/>
    <property type="match status" value="1"/>
</dbReference>
<dbReference type="SUPFAM" id="SSF101887">
    <property type="entry name" value="Apyrase"/>
    <property type="match status" value="1"/>
</dbReference>
<dbReference type="EMBL" id="JAAKFY010000017">
    <property type="protein sequence ID" value="KAF3844023.1"/>
    <property type="molecule type" value="Genomic_DNA"/>
</dbReference>
<keyword evidence="7" id="KW-0539">Nucleus</keyword>
<evidence type="ECO:0000256" key="9">
    <source>
        <dbReference type="PIRSR" id="PIRSR609283-1"/>
    </source>
</evidence>
<name>A0A7J5Y4H1_DISMA</name>
<keyword evidence="4" id="KW-0378">Hydrolase</keyword>
<dbReference type="InterPro" id="IPR049492">
    <property type="entry name" value="BD-FAE-like_dom"/>
</dbReference>
<keyword evidence="13" id="KW-1185">Reference proteome</keyword>
<dbReference type="GO" id="GO:0005509">
    <property type="term" value="F:calcium ion binding"/>
    <property type="evidence" value="ECO:0007669"/>
    <property type="project" value="InterPro"/>
</dbReference>
<reference evidence="12 13" key="1">
    <citation type="submission" date="2020-03" db="EMBL/GenBank/DDBJ databases">
        <title>Dissostichus mawsoni Genome sequencing and assembly.</title>
        <authorList>
            <person name="Park H."/>
        </authorList>
    </citation>
    <scope>NUCLEOTIDE SEQUENCE [LARGE SCALE GENOMIC DNA]</scope>
    <source>
        <strain evidence="12">DM0001</strain>
        <tissue evidence="12">Muscle</tissue>
    </source>
</reference>
<keyword evidence="6" id="KW-0823">Tryptophan catabolism</keyword>
<keyword evidence="5 9" id="KW-0106">Calcium</keyword>
<evidence type="ECO:0000256" key="5">
    <source>
        <dbReference type="ARBA" id="ARBA00022837"/>
    </source>
</evidence>
<feature type="binding site" evidence="9">
    <location>
        <position position="692"/>
    </location>
    <ligand>
        <name>Ca(2+)</name>
        <dbReference type="ChEBI" id="CHEBI:29108"/>
    </ligand>
</feature>
<keyword evidence="3 9" id="KW-0479">Metal-binding</keyword>
<dbReference type="Proteomes" id="UP000518266">
    <property type="component" value="Unassembled WGS sequence"/>
</dbReference>
<feature type="region of interest" description="Disordered" evidence="10">
    <location>
        <begin position="326"/>
        <end position="348"/>
    </location>
</feature>
<dbReference type="GO" id="GO:0045134">
    <property type="term" value="F:UDP phosphatase activity"/>
    <property type="evidence" value="ECO:0007669"/>
    <property type="project" value="TreeGrafter"/>
</dbReference>
<evidence type="ECO:0000256" key="3">
    <source>
        <dbReference type="ARBA" id="ARBA00022723"/>
    </source>
</evidence>
<evidence type="ECO:0000256" key="1">
    <source>
        <dbReference type="ARBA" id="ARBA00001913"/>
    </source>
</evidence>
<dbReference type="Gene3D" id="3.40.50.1820">
    <property type="entry name" value="alpha/beta hydrolase"/>
    <property type="match status" value="1"/>
</dbReference>
<sequence>MWLGFICLQTLETPGENMTHWTDLKKDELERQYSPSRWSHTMSADDVIKAHLKALKEGTERARGLAQTLLNVPYGEGDGEKLDVYIPSTNSLDVPLVIYLHGGYWQFLSKEDSGFMAVPLIGKGVVVVAVGYDIAPKGNMDLMVSQVRRSVVSVVQQYSHISGLYLCGHSAGAHLAAMVLSTDWSEYSITPQIKGAFLVSGIYDLLPILSTYVNEPLKMTEEVAVRNSPSQLVPQLKLSSSSCHIIVAVAENDSPEFRKQSEEYYKTLEVSGLDVTLEDVANTDHFSIIEQLVDGEYHLTKAGGANRPEIANNSLSNMASRSSLDTLCISDRPSPSEPEDGSDTSMSSFGLSVRGLPLALASMTQATASDSRFHPKWRAITVATLLALVLMLYLNRTVGGRNAATRGDYRNGVHSLQMHSEGEGGLLRDINRQAVRNPSRHQRGLRPYNDTYPLSRPVKTEHGIRYRIAVIADLDTASRSSKDQTWFSYMKRGYLTISNSADRLEVEWDADTVTLESHLAEKGRAWMTVPVWCTGSRATRRSPGSYYPTGTAPSPKVRFKAEWLAVKDEHLYVGGLGKEWTTTTGEVVNNHPEWVKVVGYHGDVQHENWVPHYNALRSATGIQPPGYLIHESAAWSERLQRWFFLPRRASHEHYEEAADEQRAANLLLSCPADFSSFTVRHVGPLNLIRGFSSFKFVPGTDDQIVLALKSEEHAGSIATYITAFTLDGQVLMPETQIGNACSHGDDVLRKPGHGYGFEEAQFRIQVEHPPIAVSHLTEHASGT</sequence>
<gene>
    <name evidence="12" type="ORF">F7725_016071</name>
</gene>
<comment type="similarity">
    <text evidence="8">Belongs to the apyrase family.</text>
</comment>
<evidence type="ECO:0000256" key="4">
    <source>
        <dbReference type="ARBA" id="ARBA00022801"/>
    </source>
</evidence>
<dbReference type="OrthoDB" id="25028at2759"/>
<evidence type="ECO:0000313" key="13">
    <source>
        <dbReference type="Proteomes" id="UP000518266"/>
    </source>
</evidence>
<evidence type="ECO:0000256" key="6">
    <source>
        <dbReference type="ARBA" id="ARBA00023079"/>
    </source>
</evidence>
<comment type="cofactor">
    <cofactor evidence="1 9">
        <name>Ca(2+)</name>
        <dbReference type="ChEBI" id="CHEBI:29108"/>
    </cofactor>
</comment>
<protein>
    <recommendedName>
        <fullName evidence="11">BD-FAE-like domain-containing protein</fullName>
    </recommendedName>
</protein>
<comment type="caution">
    <text evidence="12">The sequence shown here is derived from an EMBL/GenBank/DDBJ whole genome shotgun (WGS) entry which is preliminary data.</text>
</comment>
<dbReference type="AlphaFoldDB" id="A0A7J5Y4H1"/>
<accession>A0A7J5Y4H1</accession>
<dbReference type="Gene3D" id="2.120.10.100">
    <property type="entry name" value="Apyrase"/>
    <property type="match status" value="2"/>
</dbReference>